<dbReference type="InterPro" id="IPR051681">
    <property type="entry name" value="Ser/Thr_Kinases-Pseudokinases"/>
</dbReference>
<proteinExistence type="predicted"/>
<evidence type="ECO:0000256" key="1">
    <source>
        <dbReference type="SAM" id="MobiDB-lite"/>
    </source>
</evidence>
<evidence type="ECO:0000259" key="2">
    <source>
        <dbReference type="PROSITE" id="PS50011"/>
    </source>
</evidence>
<accession>A0ABD3MEM2</accession>
<dbReference type="EMBL" id="JALLAZ020001824">
    <property type="protein sequence ID" value="KAL3762565.1"/>
    <property type="molecule type" value="Genomic_DNA"/>
</dbReference>
<name>A0ABD3MEM2_9STRA</name>
<evidence type="ECO:0000313" key="3">
    <source>
        <dbReference type="EMBL" id="KAL3762565.1"/>
    </source>
</evidence>
<dbReference type="Proteomes" id="UP001530315">
    <property type="component" value="Unassembled WGS sequence"/>
</dbReference>
<gene>
    <name evidence="3" type="ORF">ACHAW5_003103</name>
</gene>
<dbReference type="InterPro" id="IPR011009">
    <property type="entry name" value="Kinase-like_dom_sf"/>
</dbReference>
<dbReference type="SMART" id="SM00220">
    <property type="entry name" value="S_TKc"/>
    <property type="match status" value="1"/>
</dbReference>
<feature type="domain" description="Protein kinase" evidence="2">
    <location>
        <begin position="270"/>
        <end position="570"/>
    </location>
</feature>
<dbReference type="Pfam" id="PF00069">
    <property type="entry name" value="Pkinase"/>
    <property type="match status" value="1"/>
</dbReference>
<dbReference type="PROSITE" id="PS50011">
    <property type="entry name" value="PROTEIN_KINASE_DOM"/>
    <property type="match status" value="1"/>
</dbReference>
<comment type="caution">
    <text evidence="3">The sequence shown here is derived from an EMBL/GenBank/DDBJ whole genome shotgun (WGS) entry which is preliminary data.</text>
</comment>
<evidence type="ECO:0000313" key="4">
    <source>
        <dbReference type="Proteomes" id="UP001530315"/>
    </source>
</evidence>
<dbReference type="InterPro" id="IPR000719">
    <property type="entry name" value="Prot_kinase_dom"/>
</dbReference>
<feature type="region of interest" description="Disordered" evidence="1">
    <location>
        <begin position="210"/>
        <end position="280"/>
    </location>
</feature>
<organism evidence="3 4">
    <name type="scientific">Stephanodiscus triporus</name>
    <dbReference type="NCBI Taxonomy" id="2934178"/>
    <lineage>
        <taxon>Eukaryota</taxon>
        <taxon>Sar</taxon>
        <taxon>Stramenopiles</taxon>
        <taxon>Ochrophyta</taxon>
        <taxon>Bacillariophyta</taxon>
        <taxon>Coscinodiscophyceae</taxon>
        <taxon>Thalassiosirophycidae</taxon>
        <taxon>Stephanodiscales</taxon>
        <taxon>Stephanodiscaceae</taxon>
        <taxon>Stephanodiscus</taxon>
    </lineage>
</organism>
<dbReference type="Gene3D" id="3.30.200.20">
    <property type="entry name" value="Phosphorylase Kinase, domain 1"/>
    <property type="match status" value="1"/>
</dbReference>
<dbReference type="PANTHER" id="PTHR44329:SF260">
    <property type="entry name" value="PROTEIN KINASE DOMAIN-CONTAINING PROTEIN"/>
    <property type="match status" value="1"/>
</dbReference>
<sequence>MLSVNSLHRMLQSDADGITTLGTDDVTVMPQDMLHVDNMIGPTSQRYSLKSCSSISEGDLDMEGNALDAEFLGGVSTDSMTLLESLGDAPTARELDTVAALRVEEFLSTEVSVSDRKKWEGIQQFNKNDLVMGKFLGKGTFSDVFEVFATVAVEAMPTFESWGSDREELDKLIAAKFPQDGGGSDELMGRKVDDLDKESRSPYLLGDLDKIREVDFDPPNQGQAEAKSTESLPQSLIINNGRESEASEQPNQGKAAAEMQEFRPQRLSMGSGRQRGDRGMTGSVCLGEITRRHSSQKQQERKVVLAMKCLRPQIRSDAEQFMIGVEDLVRETTMLASLNHPNIITIHGRAGGFYSRSTRLGDGYFILLDRLQDTLTDRILRWQKQNNKSPSLAQINTACFIADAIAYLHSKNIIFRDLKPDNVGFDSTGVLKLFDLGFATSLDYPTKSQSLCSGSSCGIREPGLLYDRCGTLRYMAPEVGLDLGYSLPSDIYSFGILLWEICALKKPFITVKTPAEFHKVVFGKGVRPKLSKHWSKDLRDTMTKCWSNSACDRPDMWLVRQGLLALQMLVKLCL</sequence>
<dbReference type="PANTHER" id="PTHR44329">
    <property type="entry name" value="SERINE/THREONINE-PROTEIN KINASE TNNI3K-RELATED"/>
    <property type="match status" value="1"/>
</dbReference>
<dbReference type="Gene3D" id="1.10.510.10">
    <property type="entry name" value="Transferase(Phosphotransferase) domain 1"/>
    <property type="match status" value="1"/>
</dbReference>
<dbReference type="AlphaFoldDB" id="A0ABD3MEM2"/>
<protein>
    <recommendedName>
        <fullName evidence="2">Protein kinase domain-containing protein</fullName>
    </recommendedName>
</protein>
<dbReference type="SUPFAM" id="SSF56112">
    <property type="entry name" value="Protein kinase-like (PK-like)"/>
    <property type="match status" value="1"/>
</dbReference>
<reference evidence="3 4" key="1">
    <citation type="submission" date="2024-10" db="EMBL/GenBank/DDBJ databases">
        <title>Updated reference genomes for cyclostephanoid diatoms.</title>
        <authorList>
            <person name="Roberts W.R."/>
            <person name="Alverson A.J."/>
        </authorList>
    </citation>
    <scope>NUCLEOTIDE SEQUENCE [LARGE SCALE GENOMIC DNA]</scope>
    <source>
        <strain evidence="3 4">AJA276-08</strain>
    </source>
</reference>
<keyword evidence="4" id="KW-1185">Reference proteome</keyword>
<feature type="compositionally biased region" description="Polar residues" evidence="1">
    <location>
        <begin position="229"/>
        <end position="238"/>
    </location>
</feature>